<evidence type="ECO:0000259" key="9">
    <source>
        <dbReference type="PROSITE" id="PS50262"/>
    </source>
</evidence>
<dbReference type="GO" id="GO:0005886">
    <property type="term" value="C:plasma membrane"/>
    <property type="evidence" value="ECO:0007669"/>
    <property type="project" value="TreeGrafter"/>
</dbReference>
<keyword evidence="6" id="KW-0675">Receptor</keyword>
<proteinExistence type="predicted"/>
<evidence type="ECO:0000256" key="4">
    <source>
        <dbReference type="ARBA" id="ARBA00023040"/>
    </source>
</evidence>
<feature type="transmembrane region" description="Helical" evidence="8">
    <location>
        <begin position="274"/>
        <end position="295"/>
    </location>
</feature>
<feature type="transmembrane region" description="Helical" evidence="8">
    <location>
        <begin position="21"/>
        <end position="41"/>
    </location>
</feature>
<dbReference type="EMBL" id="CAJNON010000718">
    <property type="protein sequence ID" value="CAF1362197.1"/>
    <property type="molecule type" value="Genomic_DNA"/>
</dbReference>
<dbReference type="AlphaFoldDB" id="A0A819PL58"/>
<dbReference type="PANTHER" id="PTHR24243:SF208">
    <property type="entry name" value="PYROKININ-1 RECEPTOR"/>
    <property type="match status" value="1"/>
</dbReference>
<dbReference type="Pfam" id="PF00001">
    <property type="entry name" value="7tm_1"/>
    <property type="match status" value="1"/>
</dbReference>
<comment type="caution">
    <text evidence="11">The sequence shown here is derived from an EMBL/GenBank/DDBJ whole genome shotgun (WGS) entry which is preliminary data.</text>
</comment>
<evidence type="ECO:0000256" key="1">
    <source>
        <dbReference type="ARBA" id="ARBA00004141"/>
    </source>
</evidence>
<evidence type="ECO:0000313" key="11">
    <source>
        <dbReference type="EMBL" id="CAF4017007.1"/>
    </source>
</evidence>
<feature type="transmembrane region" description="Helical" evidence="8">
    <location>
        <begin position="231"/>
        <end position="254"/>
    </location>
</feature>
<keyword evidence="7" id="KW-0807">Transducer</keyword>
<feature type="domain" description="G-protein coupled receptors family 1 profile" evidence="9">
    <location>
        <begin position="31"/>
        <end position="294"/>
    </location>
</feature>
<feature type="transmembrane region" description="Helical" evidence="8">
    <location>
        <begin position="137"/>
        <end position="159"/>
    </location>
</feature>
<dbReference type="Proteomes" id="UP000663881">
    <property type="component" value="Unassembled WGS sequence"/>
</dbReference>
<dbReference type="Proteomes" id="UP000663891">
    <property type="component" value="Unassembled WGS sequence"/>
</dbReference>
<gene>
    <name evidence="11" type="ORF">OKA104_LOCUS30729</name>
    <name evidence="10" type="ORF">VCS650_LOCUS34375</name>
</gene>
<evidence type="ECO:0000313" key="12">
    <source>
        <dbReference type="Proteomes" id="UP000663881"/>
    </source>
</evidence>
<dbReference type="OrthoDB" id="10003514at2759"/>
<evidence type="ECO:0000313" key="10">
    <source>
        <dbReference type="EMBL" id="CAF1362197.1"/>
    </source>
</evidence>
<keyword evidence="2 8" id="KW-0812">Transmembrane</keyword>
<dbReference type="PROSITE" id="PS50262">
    <property type="entry name" value="G_PROTEIN_RECEP_F1_2"/>
    <property type="match status" value="1"/>
</dbReference>
<dbReference type="Gene3D" id="1.20.1070.10">
    <property type="entry name" value="Rhodopsin 7-helix transmembrane proteins"/>
    <property type="match status" value="1"/>
</dbReference>
<organism evidence="11 12">
    <name type="scientific">Adineta steineri</name>
    <dbReference type="NCBI Taxonomy" id="433720"/>
    <lineage>
        <taxon>Eukaryota</taxon>
        <taxon>Metazoa</taxon>
        <taxon>Spiralia</taxon>
        <taxon>Gnathifera</taxon>
        <taxon>Rotifera</taxon>
        <taxon>Eurotatoria</taxon>
        <taxon>Bdelloidea</taxon>
        <taxon>Adinetida</taxon>
        <taxon>Adinetidae</taxon>
        <taxon>Adineta</taxon>
    </lineage>
</organism>
<sequence>MAPSINDLVLYGQYVNKIGGIFFYGFFGVFGSLSIIIIFSSKKELRRTSSSQYILVAAICDFIFLAIALGYRIMTDGFQVQGNIALFFFNPAVCRIRSYITGVTNFATLYTKCLCTIDQWASTSRSNKIRRFSSIKWAQLFLIINTFIWALMQVPQLLYNDISTSSSGVMSCVSTSKGLTYAFAYFLLPVLYFFIPFIILTIFGYLTYSHVKKLGQNSSNQGRFQRIERQLTSLIIAQTLVCMVTSLPFGVQYLYTGITLTQTKDPYRLALETFIQHVIRLNLYASSAAPFYVYVCLSNEIRRMAIELLFCKIIKMSKIAPSQIIDRTLDQTITIETHQMKSRNQTTMK</sequence>
<feature type="transmembrane region" description="Helical" evidence="8">
    <location>
        <begin position="179"/>
        <end position="206"/>
    </location>
</feature>
<dbReference type="SUPFAM" id="SSF81321">
    <property type="entry name" value="Family A G protein-coupled receptor-like"/>
    <property type="match status" value="1"/>
</dbReference>
<evidence type="ECO:0000256" key="5">
    <source>
        <dbReference type="ARBA" id="ARBA00023136"/>
    </source>
</evidence>
<comment type="subcellular location">
    <subcellularLocation>
        <location evidence="1">Membrane</location>
        <topology evidence="1">Multi-pass membrane protein</topology>
    </subcellularLocation>
</comment>
<dbReference type="EMBL" id="CAJOAY010003345">
    <property type="protein sequence ID" value="CAF4017007.1"/>
    <property type="molecule type" value="Genomic_DNA"/>
</dbReference>
<evidence type="ECO:0000256" key="6">
    <source>
        <dbReference type="ARBA" id="ARBA00023170"/>
    </source>
</evidence>
<evidence type="ECO:0000256" key="3">
    <source>
        <dbReference type="ARBA" id="ARBA00022989"/>
    </source>
</evidence>
<evidence type="ECO:0000256" key="7">
    <source>
        <dbReference type="ARBA" id="ARBA00023224"/>
    </source>
</evidence>
<protein>
    <recommendedName>
        <fullName evidence="9">G-protein coupled receptors family 1 profile domain-containing protein</fullName>
    </recommendedName>
</protein>
<accession>A0A819PL58</accession>
<dbReference type="GO" id="GO:0004930">
    <property type="term" value="F:G protein-coupled receptor activity"/>
    <property type="evidence" value="ECO:0007669"/>
    <property type="project" value="UniProtKB-KW"/>
</dbReference>
<dbReference type="InterPro" id="IPR017452">
    <property type="entry name" value="GPCR_Rhodpsn_7TM"/>
</dbReference>
<feature type="transmembrane region" description="Helical" evidence="8">
    <location>
        <begin position="53"/>
        <end position="71"/>
    </location>
</feature>
<keyword evidence="3 8" id="KW-1133">Transmembrane helix</keyword>
<keyword evidence="5 8" id="KW-0472">Membrane</keyword>
<keyword evidence="4" id="KW-0297">G-protein coupled receptor</keyword>
<reference evidence="11" key="1">
    <citation type="submission" date="2021-02" db="EMBL/GenBank/DDBJ databases">
        <authorList>
            <person name="Nowell W R."/>
        </authorList>
    </citation>
    <scope>NUCLEOTIDE SEQUENCE</scope>
</reference>
<evidence type="ECO:0000256" key="8">
    <source>
        <dbReference type="SAM" id="Phobius"/>
    </source>
</evidence>
<evidence type="ECO:0000256" key="2">
    <source>
        <dbReference type="ARBA" id="ARBA00022692"/>
    </source>
</evidence>
<name>A0A819PL58_9BILA</name>
<dbReference type="InterPro" id="IPR000276">
    <property type="entry name" value="GPCR_Rhodpsn"/>
</dbReference>
<dbReference type="PANTHER" id="PTHR24243">
    <property type="entry name" value="G-PROTEIN COUPLED RECEPTOR"/>
    <property type="match status" value="1"/>
</dbReference>